<evidence type="ECO:0000313" key="2">
    <source>
        <dbReference type="Proteomes" id="UP000821837"/>
    </source>
</evidence>
<proteinExistence type="predicted"/>
<dbReference type="AlphaFoldDB" id="A0A9D4PQG3"/>
<keyword evidence="2" id="KW-1185">Reference proteome</keyword>
<reference evidence="1" key="2">
    <citation type="submission" date="2021-09" db="EMBL/GenBank/DDBJ databases">
        <authorList>
            <person name="Jia N."/>
            <person name="Wang J."/>
            <person name="Shi W."/>
            <person name="Du L."/>
            <person name="Sun Y."/>
            <person name="Zhan W."/>
            <person name="Jiang J."/>
            <person name="Wang Q."/>
            <person name="Zhang B."/>
            <person name="Ji P."/>
            <person name="Sakyi L.B."/>
            <person name="Cui X."/>
            <person name="Yuan T."/>
            <person name="Jiang B."/>
            <person name="Yang W."/>
            <person name="Lam T.T.-Y."/>
            <person name="Chang Q."/>
            <person name="Ding S."/>
            <person name="Wang X."/>
            <person name="Zhu J."/>
            <person name="Ruan X."/>
            <person name="Zhao L."/>
            <person name="Wei J."/>
            <person name="Que T."/>
            <person name="Du C."/>
            <person name="Cheng J."/>
            <person name="Dai P."/>
            <person name="Han X."/>
            <person name="Huang E."/>
            <person name="Gao Y."/>
            <person name="Liu J."/>
            <person name="Shao H."/>
            <person name="Ye R."/>
            <person name="Li L."/>
            <person name="Wei W."/>
            <person name="Wang X."/>
            <person name="Wang C."/>
            <person name="Huo Q."/>
            <person name="Li W."/>
            <person name="Guo W."/>
            <person name="Chen H."/>
            <person name="Chen S."/>
            <person name="Zhou L."/>
            <person name="Zhou L."/>
            <person name="Ni X."/>
            <person name="Tian J."/>
            <person name="Zhou Y."/>
            <person name="Sheng Y."/>
            <person name="Liu T."/>
            <person name="Pan Y."/>
            <person name="Xia L."/>
            <person name="Li J."/>
            <person name="Zhao F."/>
            <person name="Cao W."/>
        </authorList>
    </citation>
    <scope>NUCLEOTIDE SEQUENCE</scope>
    <source>
        <strain evidence="1">Rsan-2018</strain>
        <tissue evidence="1">Larvae</tissue>
    </source>
</reference>
<reference evidence="1" key="1">
    <citation type="journal article" date="2020" name="Cell">
        <title>Large-Scale Comparative Analyses of Tick Genomes Elucidate Their Genetic Diversity and Vector Capacities.</title>
        <authorList>
            <consortium name="Tick Genome and Microbiome Consortium (TIGMIC)"/>
            <person name="Jia N."/>
            <person name="Wang J."/>
            <person name="Shi W."/>
            <person name="Du L."/>
            <person name="Sun Y."/>
            <person name="Zhan W."/>
            <person name="Jiang J.F."/>
            <person name="Wang Q."/>
            <person name="Zhang B."/>
            <person name="Ji P."/>
            <person name="Bell-Sakyi L."/>
            <person name="Cui X.M."/>
            <person name="Yuan T.T."/>
            <person name="Jiang B.G."/>
            <person name="Yang W.F."/>
            <person name="Lam T.T."/>
            <person name="Chang Q.C."/>
            <person name="Ding S.J."/>
            <person name="Wang X.J."/>
            <person name="Zhu J.G."/>
            <person name="Ruan X.D."/>
            <person name="Zhao L."/>
            <person name="Wei J.T."/>
            <person name="Ye R.Z."/>
            <person name="Que T.C."/>
            <person name="Du C.H."/>
            <person name="Zhou Y.H."/>
            <person name="Cheng J.X."/>
            <person name="Dai P.F."/>
            <person name="Guo W.B."/>
            <person name="Han X.H."/>
            <person name="Huang E.J."/>
            <person name="Li L.F."/>
            <person name="Wei W."/>
            <person name="Gao Y.C."/>
            <person name="Liu J.Z."/>
            <person name="Shao H.Z."/>
            <person name="Wang X."/>
            <person name="Wang C.C."/>
            <person name="Yang T.C."/>
            <person name="Huo Q.B."/>
            <person name="Li W."/>
            <person name="Chen H.Y."/>
            <person name="Chen S.E."/>
            <person name="Zhou L.G."/>
            <person name="Ni X.B."/>
            <person name="Tian J.H."/>
            <person name="Sheng Y."/>
            <person name="Liu T."/>
            <person name="Pan Y.S."/>
            <person name="Xia L.Y."/>
            <person name="Li J."/>
            <person name="Zhao F."/>
            <person name="Cao W.C."/>
        </authorList>
    </citation>
    <scope>NUCLEOTIDE SEQUENCE</scope>
    <source>
        <strain evidence="1">Rsan-2018</strain>
    </source>
</reference>
<name>A0A9D4PQG3_RHISA</name>
<organism evidence="1 2">
    <name type="scientific">Rhipicephalus sanguineus</name>
    <name type="common">Brown dog tick</name>
    <name type="synonym">Ixodes sanguineus</name>
    <dbReference type="NCBI Taxonomy" id="34632"/>
    <lineage>
        <taxon>Eukaryota</taxon>
        <taxon>Metazoa</taxon>
        <taxon>Ecdysozoa</taxon>
        <taxon>Arthropoda</taxon>
        <taxon>Chelicerata</taxon>
        <taxon>Arachnida</taxon>
        <taxon>Acari</taxon>
        <taxon>Parasitiformes</taxon>
        <taxon>Ixodida</taxon>
        <taxon>Ixodoidea</taxon>
        <taxon>Ixodidae</taxon>
        <taxon>Rhipicephalinae</taxon>
        <taxon>Rhipicephalus</taxon>
        <taxon>Rhipicephalus</taxon>
    </lineage>
</organism>
<comment type="caution">
    <text evidence="1">The sequence shown here is derived from an EMBL/GenBank/DDBJ whole genome shotgun (WGS) entry which is preliminary data.</text>
</comment>
<evidence type="ECO:0000313" key="1">
    <source>
        <dbReference type="EMBL" id="KAH7948356.1"/>
    </source>
</evidence>
<dbReference type="EMBL" id="JABSTV010001252">
    <property type="protein sequence ID" value="KAH7948356.1"/>
    <property type="molecule type" value="Genomic_DNA"/>
</dbReference>
<gene>
    <name evidence="1" type="ORF">HPB52_020793</name>
</gene>
<dbReference type="Proteomes" id="UP000821837">
    <property type="component" value="Chromosome 6"/>
</dbReference>
<accession>A0A9D4PQG3</accession>
<sequence length="206" mass="22506">MLANQAEHGDHAGIAAAAATMAHAKQAVVNCVLVPLQQIAKDSLDKMDENIVFPNYTTIAATALQDWAIVCRGIVDGMLANPAAVTRHEYHHMRALFEEIFPHVINVSIQPSIERGLANGHGCAEHRDSSASCPLSRLAIPAWSIASPMRVACSRSRTHAVKLHRRHSVAHRDAPRYSSAVARLLPLHLSVRRADHRTVRSSNFVS</sequence>
<protein>
    <submittedName>
        <fullName evidence="1">Uncharacterized protein</fullName>
    </submittedName>
</protein>